<evidence type="ECO:0000256" key="2">
    <source>
        <dbReference type="SAM" id="MobiDB-lite"/>
    </source>
</evidence>
<evidence type="ECO:0000256" key="1">
    <source>
        <dbReference type="SAM" id="Coils"/>
    </source>
</evidence>
<keyword evidence="1" id="KW-0175">Coiled coil</keyword>
<dbReference type="RefSeq" id="WP_101808403.1">
    <property type="nucleotide sequence ID" value="NZ_NFEZ01000004.1"/>
</dbReference>
<dbReference type="AlphaFoldDB" id="A0A2N5N0Q0"/>
<dbReference type="EMBL" id="NFEZ01000004">
    <property type="protein sequence ID" value="PLT43917.1"/>
    <property type="molecule type" value="Genomic_DNA"/>
</dbReference>
<evidence type="ECO:0000313" key="4">
    <source>
        <dbReference type="Proteomes" id="UP000234789"/>
    </source>
</evidence>
<feature type="region of interest" description="Disordered" evidence="2">
    <location>
        <begin position="1"/>
        <end position="73"/>
    </location>
</feature>
<sequence length="348" mass="37053">MPLFSAVRPRRVPARPKRVRRPVPIAPEPSPLPLHGPLFSALAAGSPPSSVAASPASLADVPASPSAKRDPARTGRLRPLLSVPLLLLLLLVLPAAPAAASSIEISPSAQAAFEKTAAKASPEAAKRMNDRRRQYAAQLQELDAARKQAQDAHAAAAKLATAVRQAATAIDDEAIRVQQARIAKAKSVYEPLYAGYTALGQRSRSAGSKEMAKALRLQADLMKSGVQLARQAVRLQEDQLKELRRARSAKIADVRKTLAGLEPLNDTLRVRKASARIPEAALRDAIKDFSAAARKGDAALVERALGSMLGSGSQLLAQWRAIVELERQYSGIAEQARRQLAGYGVKAG</sequence>
<keyword evidence="4" id="KW-1185">Reference proteome</keyword>
<proteinExistence type="predicted"/>
<accession>A0A2N5N0Q0</accession>
<feature type="compositionally biased region" description="Low complexity" evidence="2">
    <location>
        <begin position="40"/>
        <end position="66"/>
    </location>
</feature>
<evidence type="ECO:0000313" key="3">
    <source>
        <dbReference type="EMBL" id="PLT43917.1"/>
    </source>
</evidence>
<organism evidence="3 4">
    <name type="scientific">Paenibacillus pasadenensis</name>
    <dbReference type="NCBI Taxonomy" id="217090"/>
    <lineage>
        <taxon>Bacteria</taxon>
        <taxon>Bacillati</taxon>
        <taxon>Bacillota</taxon>
        <taxon>Bacilli</taxon>
        <taxon>Bacillales</taxon>
        <taxon>Paenibacillaceae</taxon>
        <taxon>Paenibacillus</taxon>
    </lineage>
</organism>
<dbReference type="Proteomes" id="UP000234789">
    <property type="component" value="Unassembled WGS sequence"/>
</dbReference>
<feature type="coiled-coil region" evidence="1">
    <location>
        <begin position="125"/>
        <end position="152"/>
    </location>
</feature>
<comment type="caution">
    <text evidence="3">The sequence shown here is derived from an EMBL/GenBank/DDBJ whole genome shotgun (WGS) entry which is preliminary data.</text>
</comment>
<feature type="compositionally biased region" description="Basic residues" evidence="2">
    <location>
        <begin position="8"/>
        <end position="21"/>
    </location>
</feature>
<feature type="compositionally biased region" description="Pro residues" evidence="2">
    <location>
        <begin position="24"/>
        <end position="34"/>
    </location>
</feature>
<name>A0A2N5N0Q0_9BACL</name>
<protein>
    <submittedName>
        <fullName evidence="3">Uncharacterized protein</fullName>
    </submittedName>
</protein>
<gene>
    <name evidence="3" type="ORF">B8V81_2348</name>
</gene>
<reference evidence="3 4" key="1">
    <citation type="submission" date="2017-05" db="EMBL/GenBank/DDBJ databases">
        <title>Functional genome analysis of Paenibacillus pasadenensis strain R16: insights on endophytic life style and antifungal activity.</title>
        <authorList>
            <person name="Passera A."/>
            <person name="Marcolungo L."/>
            <person name="Casati P."/>
            <person name="Brasca M."/>
            <person name="Quaglino F."/>
            <person name="Delledonne M."/>
        </authorList>
    </citation>
    <scope>NUCLEOTIDE SEQUENCE [LARGE SCALE GENOMIC DNA]</scope>
    <source>
        <strain evidence="3 4">R16</strain>
    </source>
</reference>